<dbReference type="Gene3D" id="4.10.280.10">
    <property type="entry name" value="Helix-loop-helix DNA-binding domain"/>
    <property type="match status" value="1"/>
</dbReference>
<dbReference type="InterPro" id="IPR036638">
    <property type="entry name" value="HLH_DNA-bd_sf"/>
</dbReference>
<evidence type="ECO:0000259" key="2">
    <source>
        <dbReference type="PROSITE" id="PS50888"/>
    </source>
</evidence>
<dbReference type="PANTHER" id="PTHR47787:SF1">
    <property type="entry name" value="CENTROMERE-BINDING PROTEIN 1"/>
    <property type="match status" value="1"/>
</dbReference>
<dbReference type="GO" id="GO:0046983">
    <property type="term" value="F:protein dimerization activity"/>
    <property type="evidence" value="ECO:0007669"/>
    <property type="project" value="InterPro"/>
</dbReference>
<dbReference type="SMART" id="SM00353">
    <property type="entry name" value="HLH"/>
    <property type="match status" value="1"/>
</dbReference>
<feature type="compositionally biased region" description="Low complexity" evidence="1">
    <location>
        <begin position="21"/>
        <end position="40"/>
    </location>
</feature>
<dbReference type="CDD" id="cd00083">
    <property type="entry name" value="bHLH_SF"/>
    <property type="match status" value="1"/>
</dbReference>
<dbReference type="InterPro" id="IPR011598">
    <property type="entry name" value="bHLH_dom"/>
</dbReference>
<feature type="region of interest" description="Disordered" evidence="1">
    <location>
        <begin position="137"/>
        <end position="169"/>
    </location>
</feature>
<gene>
    <name evidence="3" type="primary">ABSGL_13720.1 scaffold 14267</name>
</gene>
<dbReference type="InParanoid" id="A0A168S8L8"/>
<dbReference type="AlphaFoldDB" id="A0A168S8L8"/>
<dbReference type="PROSITE" id="PS50888">
    <property type="entry name" value="BHLH"/>
    <property type="match status" value="1"/>
</dbReference>
<accession>A0A168S8L8</accession>
<evidence type="ECO:0000256" key="1">
    <source>
        <dbReference type="SAM" id="MobiDB-lite"/>
    </source>
</evidence>
<name>A0A168S8L8_ABSGL</name>
<reference evidence="3" key="1">
    <citation type="submission" date="2016-04" db="EMBL/GenBank/DDBJ databases">
        <authorList>
            <person name="Evans L.H."/>
            <person name="Alamgir A."/>
            <person name="Owens N."/>
            <person name="Weber N.D."/>
            <person name="Virtaneva K."/>
            <person name="Barbian K."/>
            <person name="Babar A."/>
            <person name="Rosenke K."/>
        </authorList>
    </citation>
    <scope>NUCLEOTIDE SEQUENCE [LARGE SCALE GENOMIC DNA]</scope>
    <source>
        <strain evidence="3">CBS 101.48</strain>
    </source>
</reference>
<organism evidence="3">
    <name type="scientific">Absidia glauca</name>
    <name type="common">Pin mould</name>
    <dbReference type="NCBI Taxonomy" id="4829"/>
    <lineage>
        <taxon>Eukaryota</taxon>
        <taxon>Fungi</taxon>
        <taxon>Fungi incertae sedis</taxon>
        <taxon>Mucoromycota</taxon>
        <taxon>Mucoromycotina</taxon>
        <taxon>Mucoromycetes</taxon>
        <taxon>Mucorales</taxon>
        <taxon>Cunninghamellaceae</taxon>
        <taxon>Absidia</taxon>
    </lineage>
</organism>
<proteinExistence type="predicted"/>
<feature type="domain" description="BHLH" evidence="2">
    <location>
        <begin position="159"/>
        <end position="211"/>
    </location>
</feature>
<dbReference type="OrthoDB" id="690068at2759"/>
<dbReference type="GO" id="GO:0005634">
    <property type="term" value="C:nucleus"/>
    <property type="evidence" value="ECO:0007669"/>
    <property type="project" value="TreeGrafter"/>
</dbReference>
<sequence>MTSPRASPSSPSNKDKRRRISLLSASTSSSSAPPQTSLAALPPPMISNSAPPPLPPPSPIGVAYYPVYSAHNGQFYIVSPPLHPTSIPSSSSHPTKILPKLSPAFQAPTPPLPPSPAPYPFYHHPYPPPITPPAALQPTYPFTSHTASAPTTADQREQARKVSHSAIERRRRERINDKIMQLKQLIPTCADQENLHKMSILQSAIDYITYLKEIVEPKEEGLKPKDLFLAKKVTCLTTTPSTTTSTLPTNMSVKNLLC</sequence>
<feature type="compositionally biased region" description="Polar residues" evidence="1">
    <location>
        <begin position="1"/>
        <end position="12"/>
    </location>
</feature>
<dbReference type="PANTHER" id="PTHR47787">
    <property type="entry name" value="CENTROMERE-BINDING PROTEIN 1"/>
    <property type="match status" value="1"/>
</dbReference>
<dbReference type="EMBL" id="LT554871">
    <property type="protein sequence ID" value="SAM08062.1"/>
    <property type="molecule type" value="Genomic_DNA"/>
</dbReference>
<feature type="region of interest" description="Disordered" evidence="1">
    <location>
        <begin position="1"/>
        <end position="53"/>
    </location>
</feature>
<dbReference type="STRING" id="4829.A0A168S8L8"/>
<evidence type="ECO:0000313" key="3">
    <source>
        <dbReference type="EMBL" id="SAM08062.1"/>
    </source>
</evidence>
<feature type="compositionally biased region" description="Basic and acidic residues" evidence="1">
    <location>
        <begin position="154"/>
        <end position="169"/>
    </location>
</feature>
<keyword evidence="4" id="KW-1185">Reference proteome</keyword>
<feature type="compositionally biased region" description="Pro residues" evidence="1">
    <location>
        <begin position="41"/>
        <end position="53"/>
    </location>
</feature>
<protein>
    <recommendedName>
        <fullName evidence="2">BHLH domain-containing protein</fullName>
    </recommendedName>
</protein>
<dbReference type="SUPFAM" id="SSF47459">
    <property type="entry name" value="HLH, helix-loop-helix DNA-binding domain"/>
    <property type="match status" value="1"/>
</dbReference>
<evidence type="ECO:0000313" key="4">
    <source>
        <dbReference type="Proteomes" id="UP000078561"/>
    </source>
</evidence>
<feature type="compositionally biased region" description="Polar residues" evidence="1">
    <location>
        <begin position="140"/>
        <end position="153"/>
    </location>
</feature>
<dbReference type="GO" id="GO:0003700">
    <property type="term" value="F:DNA-binding transcription factor activity"/>
    <property type="evidence" value="ECO:0007669"/>
    <property type="project" value="TreeGrafter"/>
</dbReference>
<dbReference type="Pfam" id="PF00010">
    <property type="entry name" value="HLH"/>
    <property type="match status" value="1"/>
</dbReference>
<dbReference type="Proteomes" id="UP000078561">
    <property type="component" value="Unassembled WGS sequence"/>
</dbReference>